<dbReference type="Ensembl" id="ENSSSCT00055061246.1">
    <property type="protein sequence ID" value="ENSSSCP00055049123.1"/>
    <property type="gene ID" value="ENSSSCG00055030707.1"/>
</dbReference>
<reference evidence="2" key="1">
    <citation type="submission" date="2025-05" db="UniProtKB">
        <authorList>
            <consortium name="Ensembl"/>
        </authorList>
    </citation>
    <scope>IDENTIFICATION</scope>
</reference>
<keyword evidence="1" id="KW-1133">Transmembrane helix</keyword>
<organism evidence="2 3">
    <name type="scientific">Sus scrofa</name>
    <name type="common">Pig</name>
    <dbReference type="NCBI Taxonomy" id="9823"/>
    <lineage>
        <taxon>Eukaryota</taxon>
        <taxon>Metazoa</taxon>
        <taxon>Chordata</taxon>
        <taxon>Craniata</taxon>
        <taxon>Vertebrata</taxon>
        <taxon>Euteleostomi</taxon>
        <taxon>Mammalia</taxon>
        <taxon>Eutheria</taxon>
        <taxon>Laurasiatheria</taxon>
        <taxon>Artiodactyla</taxon>
        <taxon>Suina</taxon>
        <taxon>Suidae</taxon>
        <taxon>Sus</taxon>
    </lineage>
</organism>
<feature type="transmembrane region" description="Helical" evidence="1">
    <location>
        <begin position="77"/>
        <end position="100"/>
    </location>
</feature>
<keyword evidence="1" id="KW-0472">Membrane</keyword>
<dbReference type="Proteomes" id="UP000694727">
    <property type="component" value="Unplaced"/>
</dbReference>
<evidence type="ECO:0000313" key="3">
    <source>
        <dbReference type="Proteomes" id="UP000694727"/>
    </source>
</evidence>
<protein>
    <submittedName>
        <fullName evidence="2">Uncharacterized protein</fullName>
    </submittedName>
</protein>
<proteinExistence type="predicted"/>
<feature type="transmembrane region" description="Helical" evidence="1">
    <location>
        <begin position="12"/>
        <end position="36"/>
    </location>
</feature>
<name>A0A8D0QKF1_PIG</name>
<feature type="transmembrane region" description="Helical" evidence="1">
    <location>
        <begin position="48"/>
        <end position="70"/>
    </location>
</feature>
<dbReference type="Ensembl" id="ENSSSCT00025006716.1">
    <property type="protein sequence ID" value="ENSSSCP00025002782.1"/>
    <property type="gene ID" value="ENSSSCG00025004965.1"/>
</dbReference>
<evidence type="ECO:0000313" key="2">
    <source>
        <dbReference type="Ensembl" id="ENSSSCP00025002782.1"/>
    </source>
</evidence>
<keyword evidence="1" id="KW-0812">Transmembrane</keyword>
<dbReference type="Proteomes" id="UP000694724">
    <property type="component" value="Unplaced"/>
</dbReference>
<dbReference type="AlphaFoldDB" id="A0A8D0QKF1"/>
<sequence>MIAILTCVRWYLIVDLICISLIISNVEHLFMCLLTICVSSLENYLFSFFAHFLIGLFVFFLLSCVSLYILESKLISVALSATIFSHSVGCFFISFFYGFLGHAKACKFD</sequence>
<evidence type="ECO:0000256" key="1">
    <source>
        <dbReference type="SAM" id="Phobius"/>
    </source>
</evidence>
<accession>A0A8D0QKF1</accession>